<evidence type="ECO:0000259" key="1">
    <source>
        <dbReference type="Pfam" id="PF08486"/>
    </source>
</evidence>
<dbReference type="GO" id="GO:0030435">
    <property type="term" value="P:sporulation resulting in formation of a cellular spore"/>
    <property type="evidence" value="ECO:0007669"/>
    <property type="project" value="InterPro"/>
</dbReference>
<dbReference type="EMBL" id="WHJC01000011">
    <property type="protein sequence ID" value="MPQ42545.1"/>
    <property type="molecule type" value="Genomic_DNA"/>
</dbReference>
<accession>A0A6I1MGP5</accession>
<sequence length="339" mass="38188">MGIVVIVLLLIFLIPIIFGTIINVKSKNKDVEIPKEDLNLNINLQYIKDLDIDLEKVKVFISKKNKVEEISLEEYVLGVVSSEMPASFEREALIAQAILARTFVLSKKLNPCKKANGADICDSVHCQAYTNAKEKEKSLNKNNNGLFNKISEAIKECESMVLSYNEVLVRYPQYFSTSSGRTEDAKSVFAMDIPYLKSVESLGEEISPKYNEVFTFSLNDFIKKFNSKYSNSNLNTKNISNNIQIISKNPGGTINELKIGGVSIKGTEFRYMYGLNSANFNIIVDKNKVIIECFGYGHAVGMSQWGANVMAKNKKNHKEILQHYYTGCEVIPINQCRIE</sequence>
<dbReference type="InterPro" id="IPR051922">
    <property type="entry name" value="Bact_Sporulation_Assoc"/>
</dbReference>
<gene>
    <name evidence="2" type="primary">spoIID</name>
    <name evidence="2" type="ORF">GBZ86_02020</name>
</gene>
<dbReference type="PANTHER" id="PTHR30032:SF4">
    <property type="entry name" value="AMIDASE ENHANCER"/>
    <property type="match status" value="1"/>
</dbReference>
<name>A0A6I1MGP5_9CLOT</name>
<proteinExistence type="predicted"/>
<dbReference type="AlphaFoldDB" id="A0A6I1MGP5"/>
<dbReference type="GO" id="GO:0030288">
    <property type="term" value="C:outer membrane-bounded periplasmic space"/>
    <property type="evidence" value="ECO:0007669"/>
    <property type="project" value="TreeGrafter"/>
</dbReference>
<dbReference type="Proteomes" id="UP000430345">
    <property type="component" value="Unassembled WGS sequence"/>
</dbReference>
<organism evidence="2 3">
    <name type="scientific">Clostridium tarantellae</name>
    <dbReference type="NCBI Taxonomy" id="39493"/>
    <lineage>
        <taxon>Bacteria</taxon>
        <taxon>Bacillati</taxon>
        <taxon>Bacillota</taxon>
        <taxon>Clostridia</taxon>
        <taxon>Eubacteriales</taxon>
        <taxon>Clostridiaceae</taxon>
        <taxon>Clostridium</taxon>
    </lineage>
</organism>
<dbReference type="NCBIfam" id="TIGR02870">
    <property type="entry name" value="spore_II_D"/>
    <property type="match status" value="1"/>
</dbReference>
<dbReference type="InterPro" id="IPR013693">
    <property type="entry name" value="SpoIID/LytB_N"/>
</dbReference>
<dbReference type="PANTHER" id="PTHR30032">
    <property type="entry name" value="N-ACETYLMURAMOYL-L-ALANINE AMIDASE-RELATED"/>
    <property type="match status" value="1"/>
</dbReference>
<evidence type="ECO:0000313" key="3">
    <source>
        <dbReference type="Proteomes" id="UP000430345"/>
    </source>
</evidence>
<feature type="domain" description="Sporulation stage II protein D amidase enhancer LytB N-terminal" evidence="1">
    <location>
        <begin position="63"/>
        <end position="164"/>
    </location>
</feature>
<protein>
    <submittedName>
        <fullName evidence="2">Stage II sporulation protein D</fullName>
    </submittedName>
</protein>
<keyword evidence="3" id="KW-1185">Reference proteome</keyword>
<dbReference type="NCBIfam" id="TIGR02669">
    <property type="entry name" value="SpoIID_LytB"/>
    <property type="match status" value="1"/>
</dbReference>
<reference evidence="2 3" key="1">
    <citation type="submission" date="2019-10" db="EMBL/GenBank/DDBJ databases">
        <title>The Genome Sequence of Clostridium tarantellae Isolated from Fish Brain.</title>
        <authorList>
            <person name="Bano L."/>
            <person name="Kiel M."/>
            <person name="Sales G."/>
            <person name="Doxey A.C."/>
            <person name="Mansfield M.J."/>
            <person name="Schiavone M."/>
            <person name="Rossetto O."/>
            <person name="Pirazzini M."/>
            <person name="Dobrindt U."/>
            <person name="Montecucco C."/>
        </authorList>
    </citation>
    <scope>NUCLEOTIDE SEQUENCE [LARGE SCALE GENOMIC DNA]</scope>
    <source>
        <strain evidence="2 3">DSM 3997</strain>
    </source>
</reference>
<dbReference type="Pfam" id="PF08486">
    <property type="entry name" value="SpoIID"/>
    <property type="match status" value="1"/>
</dbReference>
<comment type="caution">
    <text evidence="2">The sequence shown here is derived from an EMBL/GenBank/DDBJ whole genome shotgun (WGS) entry which is preliminary data.</text>
</comment>
<dbReference type="InterPro" id="IPR014225">
    <property type="entry name" value="Spore_II_D_firmicutes"/>
</dbReference>
<dbReference type="InterPro" id="IPR013486">
    <property type="entry name" value="SpoIID/LytB"/>
</dbReference>
<evidence type="ECO:0000313" key="2">
    <source>
        <dbReference type="EMBL" id="MPQ42545.1"/>
    </source>
</evidence>